<keyword evidence="6" id="KW-0963">Cytoplasm</keyword>
<dbReference type="GeneID" id="89970466"/>
<dbReference type="GO" id="GO:0046872">
    <property type="term" value="F:metal ion binding"/>
    <property type="evidence" value="ECO:0007669"/>
    <property type="project" value="UniProtKB-KW"/>
</dbReference>
<organism evidence="13 14">
    <name type="scientific">Exophiala bonariae</name>
    <dbReference type="NCBI Taxonomy" id="1690606"/>
    <lineage>
        <taxon>Eukaryota</taxon>
        <taxon>Fungi</taxon>
        <taxon>Dikarya</taxon>
        <taxon>Ascomycota</taxon>
        <taxon>Pezizomycotina</taxon>
        <taxon>Eurotiomycetes</taxon>
        <taxon>Chaetothyriomycetidae</taxon>
        <taxon>Chaetothyriales</taxon>
        <taxon>Herpotrichiellaceae</taxon>
        <taxon>Exophiala</taxon>
    </lineage>
</organism>
<gene>
    <name evidence="13" type="ORF">LTR84_002254</name>
</gene>
<evidence type="ECO:0000313" key="14">
    <source>
        <dbReference type="Proteomes" id="UP001358417"/>
    </source>
</evidence>
<keyword evidence="7" id="KW-0808">Transferase</keyword>
<dbReference type="GO" id="GO:0031123">
    <property type="term" value="P:RNA 3'-end processing"/>
    <property type="evidence" value="ECO:0007669"/>
    <property type="project" value="TreeGrafter"/>
</dbReference>
<feature type="region of interest" description="Disordered" evidence="10">
    <location>
        <begin position="355"/>
        <end position="389"/>
    </location>
</feature>
<dbReference type="PANTHER" id="PTHR12271">
    <property type="entry name" value="POLY A POLYMERASE CID PAP -RELATED"/>
    <property type="match status" value="1"/>
</dbReference>
<evidence type="ECO:0000256" key="4">
    <source>
        <dbReference type="ARBA" id="ARBA00008593"/>
    </source>
</evidence>
<comment type="cofactor">
    <cofactor evidence="1">
        <name>Mn(2+)</name>
        <dbReference type="ChEBI" id="CHEBI:29035"/>
    </cofactor>
</comment>
<dbReference type="GO" id="GO:0005737">
    <property type="term" value="C:cytoplasm"/>
    <property type="evidence" value="ECO:0007669"/>
    <property type="project" value="UniProtKB-SubCell"/>
</dbReference>
<dbReference type="GO" id="GO:0010605">
    <property type="term" value="P:negative regulation of macromolecule metabolic process"/>
    <property type="evidence" value="ECO:0007669"/>
    <property type="project" value="UniProtKB-ARBA"/>
</dbReference>
<dbReference type="Proteomes" id="UP001358417">
    <property type="component" value="Unassembled WGS sequence"/>
</dbReference>
<feature type="compositionally biased region" description="Low complexity" evidence="10">
    <location>
        <begin position="372"/>
        <end position="381"/>
    </location>
</feature>
<evidence type="ECO:0000256" key="2">
    <source>
        <dbReference type="ARBA" id="ARBA00001946"/>
    </source>
</evidence>
<feature type="compositionally biased region" description="Pro residues" evidence="10">
    <location>
        <begin position="1"/>
        <end position="14"/>
    </location>
</feature>
<keyword evidence="9" id="KW-0460">Magnesium</keyword>
<feature type="region of interest" description="Disordered" evidence="10">
    <location>
        <begin position="277"/>
        <end position="300"/>
    </location>
</feature>
<evidence type="ECO:0000256" key="6">
    <source>
        <dbReference type="ARBA" id="ARBA00022490"/>
    </source>
</evidence>
<dbReference type="EC" id="2.7.7.19" evidence="5"/>
<dbReference type="InterPro" id="IPR043519">
    <property type="entry name" value="NT_sf"/>
</dbReference>
<dbReference type="Pfam" id="PF03828">
    <property type="entry name" value="PAP_assoc"/>
    <property type="match status" value="1"/>
</dbReference>
<comment type="caution">
    <text evidence="13">The sequence shown here is derived from an EMBL/GenBank/DDBJ whole genome shotgun (WGS) entry which is preliminary data.</text>
</comment>
<evidence type="ECO:0000256" key="7">
    <source>
        <dbReference type="ARBA" id="ARBA00022679"/>
    </source>
</evidence>
<evidence type="ECO:0000259" key="12">
    <source>
        <dbReference type="Pfam" id="PF22600"/>
    </source>
</evidence>
<dbReference type="AlphaFoldDB" id="A0AAV9NB13"/>
<evidence type="ECO:0000256" key="3">
    <source>
        <dbReference type="ARBA" id="ARBA00004496"/>
    </source>
</evidence>
<evidence type="ECO:0000256" key="8">
    <source>
        <dbReference type="ARBA" id="ARBA00022723"/>
    </source>
</evidence>
<feature type="region of interest" description="Disordered" evidence="10">
    <location>
        <begin position="1"/>
        <end position="124"/>
    </location>
</feature>
<feature type="region of interest" description="Disordered" evidence="10">
    <location>
        <begin position="1104"/>
        <end position="1135"/>
    </location>
</feature>
<accession>A0AAV9NB13</accession>
<feature type="region of interest" description="Disordered" evidence="10">
    <location>
        <begin position="690"/>
        <end position="789"/>
    </location>
</feature>
<feature type="compositionally biased region" description="Polar residues" evidence="10">
    <location>
        <begin position="50"/>
        <end position="61"/>
    </location>
</feature>
<dbReference type="InterPro" id="IPR002058">
    <property type="entry name" value="PAP_assoc"/>
</dbReference>
<feature type="domain" description="Poly(A) RNA polymerase mitochondrial-like central palm" evidence="12">
    <location>
        <begin position="203"/>
        <end position="339"/>
    </location>
</feature>
<dbReference type="GO" id="GO:0050265">
    <property type="term" value="F:RNA uridylyltransferase activity"/>
    <property type="evidence" value="ECO:0007669"/>
    <property type="project" value="TreeGrafter"/>
</dbReference>
<evidence type="ECO:0000256" key="5">
    <source>
        <dbReference type="ARBA" id="ARBA00012388"/>
    </source>
</evidence>
<dbReference type="RefSeq" id="XP_064706722.1">
    <property type="nucleotide sequence ID" value="XM_064845868.1"/>
</dbReference>
<feature type="compositionally biased region" description="Basic and acidic residues" evidence="10">
    <location>
        <begin position="1105"/>
        <end position="1123"/>
    </location>
</feature>
<feature type="compositionally biased region" description="Polar residues" evidence="10">
    <location>
        <begin position="91"/>
        <end position="101"/>
    </location>
</feature>
<evidence type="ECO:0000313" key="13">
    <source>
        <dbReference type="EMBL" id="KAK5053280.1"/>
    </source>
</evidence>
<feature type="domain" description="PAP-associated" evidence="11">
    <location>
        <begin position="551"/>
        <end position="619"/>
    </location>
</feature>
<dbReference type="Pfam" id="PF22600">
    <property type="entry name" value="MTPAP-like_central"/>
    <property type="match status" value="1"/>
</dbReference>
<feature type="compositionally biased region" description="Basic and acidic residues" evidence="10">
    <location>
        <begin position="690"/>
        <end position="700"/>
    </location>
</feature>
<dbReference type="Gene3D" id="1.10.1410.10">
    <property type="match status" value="1"/>
</dbReference>
<reference evidence="13 14" key="1">
    <citation type="submission" date="2023-08" db="EMBL/GenBank/DDBJ databases">
        <title>Black Yeasts Isolated from many extreme environments.</title>
        <authorList>
            <person name="Coleine C."/>
            <person name="Stajich J.E."/>
            <person name="Selbmann L."/>
        </authorList>
    </citation>
    <scope>NUCLEOTIDE SEQUENCE [LARGE SCALE GENOMIC DNA]</scope>
    <source>
        <strain evidence="13 14">CCFEE 5792</strain>
    </source>
</reference>
<evidence type="ECO:0000259" key="11">
    <source>
        <dbReference type="Pfam" id="PF03828"/>
    </source>
</evidence>
<dbReference type="GO" id="GO:1990817">
    <property type="term" value="F:poly(A) RNA polymerase activity"/>
    <property type="evidence" value="ECO:0007669"/>
    <property type="project" value="UniProtKB-EC"/>
</dbReference>
<feature type="compositionally biased region" description="Polar residues" evidence="10">
    <location>
        <begin position="779"/>
        <end position="789"/>
    </location>
</feature>
<dbReference type="SUPFAM" id="SSF81301">
    <property type="entry name" value="Nucleotidyltransferase"/>
    <property type="match status" value="1"/>
</dbReference>
<keyword evidence="8" id="KW-0479">Metal-binding</keyword>
<comment type="similarity">
    <text evidence="4">Belongs to the DNA polymerase type-B-like family.</text>
</comment>
<dbReference type="SUPFAM" id="SSF81631">
    <property type="entry name" value="PAP/OAS1 substrate-binding domain"/>
    <property type="match status" value="1"/>
</dbReference>
<comment type="cofactor">
    <cofactor evidence="2">
        <name>Mg(2+)</name>
        <dbReference type="ChEBI" id="CHEBI:18420"/>
    </cofactor>
</comment>
<name>A0AAV9NB13_9EURO</name>
<evidence type="ECO:0000256" key="9">
    <source>
        <dbReference type="ARBA" id="ARBA00022842"/>
    </source>
</evidence>
<dbReference type="EMBL" id="JAVRRD010000012">
    <property type="protein sequence ID" value="KAK5053280.1"/>
    <property type="molecule type" value="Genomic_DNA"/>
</dbReference>
<dbReference type="Gene3D" id="3.30.460.10">
    <property type="entry name" value="Beta Polymerase, domain 2"/>
    <property type="match status" value="1"/>
</dbReference>
<feature type="compositionally biased region" description="Low complexity" evidence="10">
    <location>
        <begin position="281"/>
        <end position="293"/>
    </location>
</feature>
<dbReference type="InterPro" id="IPR054708">
    <property type="entry name" value="MTPAP-like_central"/>
</dbReference>
<feature type="region of interest" description="Disordered" evidence="10">
    <location>
        <begin position="856"/>
        <end position="959"/>
    </location>
</feature>
<evidence type="ECO:0000256" key="1">
    <source>
        <dbReference type="ARBA" id="ARBA00001936"/>
    </source>
</evidence>
<feature type="region of interest" description="Disordered" evidence="10">
    <location>
        <begin position="138"/>
        <end position="176"/>
    </location>
</feature>
<feature type="compositionally biased region" description="Basic residues" evidence="10">
    <location>
        <begin position="28"/>
        <end position="39"/>
    </location>
</feature>
<comment type="subcellular location">
    <subcellularLocation>
        <location evidence="3">Cytoplasm</location>
    </subcellularLocation>
</comment>
<keyword evidence="14" id="KW-1185">Reference proteome</keyword>
<sequence length="1135" mass="127807">MDSTTPGPPGPPGFNPHVMSQLQDLSQRGRRNQNGRGRGRQQASRPQPAHPQQSADWSNQPEDFPPLGTQVPPKPSRLGGPHGPSVGPLNQFHTSNHNNLLNAHHDPIQSFNSTQPHSPREFQERARGNFRNQRSNFHSYSHQSQTSAPLPLQTTSSVRPPQSGGQLFNPNSDMAYGSNQHAQRARLVVSKKQADYLQRVGLQAYQTHSLKKDERLKKEAFRQELEIVARDALSAAYPGLDLSQIKLKCFGSLSNGFGLADSDMDLLLSLPDYQQADSVHESQSQSEHPQSTSGATSITEEHGFKVEARRILEKAFLDCGFGARLLTNTRVPILRVCSHPGEELLHNLRENRAAWEKTSSSGTATEVGDKAPSTPTMSTPSNSNEASADLDSVHKNLAELNLTDAVQPPRTSRNNPKLEFNGNVGIPCDINFSNFVAIHNSALLRTYHDFDSRVADLGFFVKVWAKARDINTPYRGTLSSYGYILMVLHYLMNVARPPVIPNLQALAKTEDGWFPDRPVELFEGFDIRFLRGSKELEEVRSTMPKNLESTGQLLRGFFHYYATREGFHWMHDVISIRERTGRMTKAQKGWTEAKWSQQSNSQVRLRYLLAIEDPFEIEHNIARTVGHTGIVAIRDEFRRANTILETLGTDVEVPLDEFLEPVANRGDTLRKDQEFHRQKQLQLKEQLEAKEKGQMLKTSDESTEVNVDGMLGNPNWAQPQGTDFHAMNNHQQRGSKLTGKPSQGMEKKQRPPWSHRTVQIESDSEDDDSRDSKTTRTDNSLPDSDTVSLQGTNSRCWVNFMHDEEYVENGFDEDGNIIGWDMDTQDGRWLQWRDNKIRAGAKLSIHKTNLRELHEQCPFDPRRPIQKQPNYRERQKKKQLKRPPWPLRPAEPEVDSSDLSQKSHTKRPQPRDRVSNPRFQFIAKDEMPLPYKNTYLPTTPPTSSEPTKHQAPSSQPTKHQAGLLRLMKSTTESVPVQRSAFLAKPESPVIGMDKLNERFFGASSHYGDNTLQSSQEVDSEERVVVPATLYPGVKREERPREEDPNIMPIPEDLGFQFDARQLQDLDAIANGGNGCARGGAGYSVESEYEWGGGGMMGYKYSNSTREMEKSDTHTPYEGGKGDDQGLLNELPGGLE</sequence>
<proteinExistence type="inferred from homology"/>
<protein>
    <recommendedName>
        <fullName evidence="5">polynucleotide adenylyltransferase</fullName>
        <ecNumber evidence="5">2.7.7.19</ecNumber>
    </recommendedName>
</protein>
<evidence type="ECO:0000256" key="10">
    <source>
        <dbReference type="SAM" id="MobiDB-lite"/>
    </source>
</evidence>
<dbReference type="PANTHER" id="PTHR12271:SF40">
    <property type="entry name" value="POLY(A) RNA POLYMERASE GLD2"/>
    <property type="match status" value="1"/>
</dbReference>